<feature type="compositionally biased region" description="Acidic residues" evidence="1">
    <location>
        <begin position="499"/>
        <end position="508"/>
    </location>
</feature>
<proteinExistence type="predicted"/>
<dbReference type="Proteomes" id="UP001151760">
    <property type="component" value="Unassembled WGS sequence"/>
</dbReference>
<feature type="compositionally biased region" description="Polar residues" evidence="1">
    <location>
        <begin position="389"/>
        <end position="398"/>
    </location>
</feature>
<evidence type="ECO:0008006" key="4">
    <source>
        <dbReference type="Google" id="ProtNLM"/>
    </source>
</evidence>
<sequence length="1020" mass="115324">MNTTKEQQKELDDALVAPENRLKIGKSNLRLSSNLKSKEPTIQVVLDALKLTPFYNAFEISADVPEIYMQELWVTVTRHHSSLRFKLDGKSHIVNVDNFRDMLKICPKLPGQKFEEPPLEEDILSFIRDLGHTGEIKFLSDVNVNHMHQPWRSFAAIINKCLSGKTTALESLRLSRAQILWGMYHNKQVDYVYLLWEDLVFQVENKNSKKNNDMYYPRFTKVIVDYFMAKDQAIPRRNKMFWHYARDDFMFTTIRVISKHKDTQEYGAILPQYLTNQAMLEFEAFKTYHAYTTGEKVPNSKDTKKKTDFESSPKTKPSPTSKGKRIKTSAKGDKPATTKSKGLTVLSEVALSEAEQMKLATKRSLTEFHVSHASGSGDGVDLQSKVPDEQQQTGSGTNEGAGDKPEVPDVPEYRSESEEESWTFSQGEEEDEDDDEHNNDEDDEEHDSDDDNDDNDDEDDDQENDSQRTESDDEGDDFVHPNLSTYIADDQEKEKEEEKADDDDDDVTSDQKVSTPPDYELTEEDENQEDDDTMGEDQEDEENGELYGDLNLNLDIDRCLKMTDLKTNQETEEAHVTLTTDTPVVQQQSSSVSSDLVAKFINPSPDTGIDSILNLNAAVSVTPSSATIIPQTPIPIIQPQQQTHDSTTTTTIPTTTVPEIPNFASLFGFERKVSSLESDLSELKQTNQFAEALSSIPGIVDKYLETKVKDTVDVAVQLKSDKLREEAQAENQDFLNSLDSNVKRIIKEQVKAQTSKIMTKVEKYVTETLEAEVLVRSTNQPQTSYAVASSLSELELKKILMDKMEENNSIDRSDVQKNLYRALLEAYNSDKDLLSSYGEVVILKRGRDDQDKDEEPSAGSNRGSKRQRSGKEESSKEATQKKSKSTGSSKGTTRSLPKSSGKSVQEEEHDLMATDVDERLWNPSGSRTPDREWNQTKTVDDRPPQQWMTKLAQASGTTSSFNEFLATPIDFSAFIMNRLNIQHLTQDLLTGPTYDLIKGTCKSVVELEYHLEEVFKATND</sequence>
<feature type="compositionally biased region" description="Low complexity" evidence="1">
    <location>
        <begin position="510"/>
        <end position="519"/>
    </location>
</feature>
<feature type="compositionally biased region" description="Basic and acidic residues" evidence="1">
    <location>
        <begin position="298"/>
        <end position="313"/>
    </location>
</feature>
<gene>
    <name evidence="2" type="ORF">Tco_0978926</name>
</gene>
<evidence type="ECO:0000313" key="2">
    <source>
        <dbReference type="EMBL" id="GJT52769.1"/>
    </source>
</evidence>
<protein>
    <recommendedName>
        <fullName evidence="4">Monodehydroascorbate reductase</fullName>
    </recommendedName>
</protein>
<reference evidence="2" key="2">
    <citation type="submission" date="2022-01" db="EMBL/GenBank/DDBJ databases">
        <authorList>
            <person name="Yamashiro T."/>
            <person name="Shiraishi A."/>
            <person name="Satake H."/>
            <person name="Nakayama K."/>
        </authorList>
    </citation>
    <scope>NUCLEOTIDE SEQUENCE</scope>
</reference>
<feature type="compositionally biased region" description="Basic and acidic residues" evidence="1">
    <location>
        <begin position="904"/>
        <end position="920"/>
    </location>
</feature>
<feature type="compositionally biased region" description="Acidic residues" evidence="1">
    <location>
        <begin position="520"/>
        <end position="542"/>
    </location>
</feature>
<feature type="region of interest" description="Disordered" evidence="1">
    <location>
        <begin position="845"/>
        <end position="943"/>
    </location>
</feature>
<feature type="region of interest" description="Disordered" evidence="1">
    <location>
        <begin position="371"/>
        <end position="542"/>
    </location>
</feature>
<feature type="compositionally biased region" description="Basic and acidic residues" evidence="1">
    <location>
        <begin position="401"/>
        <end position="416"/>
    </location>
</feature>
<feature type="compositionally biased region" description="Basic and acidic residues" evidence="1">
    <location>
        <begin position="928"/>
        <end position="943"/>
    </location>
</feature>
<evidence type="ECO:0000256" key="1">
    <source>
        <dbReference type="SAM" id="MobiDB-lite"/>
    </source>
</evidence>
<dbReference type="EMBL" id="BQNB010016526">
    <property type="protein sequence ID" value="GJT52769.1"/>
    <property type="molecule type" value="Genomic_DNA"/>
</dbReference>
<keyword evidence="3" id="KW-1185">Reference proteome</keyword>
<feature type="region of interest" description="Disordered" evidence="1">
    <location>
        <begin position="294"/>
        <end position="339"/>
    </location>
</feature>
<name>A0ABQ5EPL8_9ASTR</name>
<organism evidence="2 3">
    <name type="scientific">Tanacetum coccineum</name>
    <dbReference type="NCBI Taxonomy" id="301880"/>
    <lineage>
        <taxon>Eukaryota</taxon>
        <taxon>Viridiplantae</taxon>
        <taxon>Streptophyta</taxon>
        <taxon>Embryophyta</taxon>
        <taxon>Tracheophyta</taxon>
        <taxon>Spermatophyta</taxon>
        <taxon>Magnoliopsida</taxon>
        <taxon>eudicotyledons</taxon>
        <taxon>Gunneridae</taxon>
        <taxon>Pentapetalae</taxon>
        <taxon>asterids</taxon>
        <taxon>campanulids</taxon>
        <taxon>Asterales</taxon>
        <taxon>Asteraceae</taxon>
        <taxon>Asteroideae</taxon>
        <taxon>Anthemideae</taxon>
        <taxon>Anthemidinae</taxon>
        <taxon>Tanacetum</taxon>
    </lineage>
</organism>
<feature type="compositionally biased region" description="Polar residues" evidence="1">
    <location>
        <begin position="894"/>
        <end position="903"/>
    </location>
</feature>
<evidence type="ECO:0000313" key="3">
    <source>
        <dbReference type="Proteomes" id="UP001151760"/>
    </source>
</evidence>
<feature type="compositionally biased region" description="Basic and acidic residues" evidence="1">
    <location>
        <begin position="869"/>
        <end position="880"/>
    </location>
</feature>
<reference evidence="2" key="1">
    <citation type="journal article" date="2022" name="Int. J. Mol. Sci.">
        <title>Draft Genome of Tanacetum Coccineum: Genomic Comparison of Closely Related Tanacetum-Family Plants.</title>
        <authorList>
            <person name="Yamashiro T."/>
            <person name="Shiraishi A."/>
            <person name="Nakayama K."/>
            <person name="Satake H."/>
        </authorList>
    </citation>
    <scope>NUCLEOTIDE SEQUENCE</scope>
</reference>
<feature type="compositionally biased region" description="Acidic residues" evidence="1">
    <location>
        <begin position="417"/>
        <end position="464"/>
    </location>
</feature>
<comment type="caution">
    <text evidence="2">The sequence shown here is derived from an EMBL/GenBank/DDBJ whole genome shotgun (WGS) entry which is preliminary data.</text>
</comment>
<accession>A0ABQ5EPL8</accession>